<keyword evidence="3" id="KW-1185">Reference proteome</keyword>
<reference evidence="2 3" key="1">
    <citation type="submission" date="2024-02" db="EMBL/GenBank/DDBJ databases">
        <authorList>
            <person name="Chen Y."/>
            <person name="Shah S."/>
            <person name="Dougan E. K."/>
            <person name="Thang M."/>
            <person name="Chan C."/>
        </authorList>
    </citation>
    <scope>NUCLEOTIDE SEQUENCE [LARGE SCALE GENOMIC DNA]</scope>
</reference>
<dbReference type="CDD" id="cd00084">
    <property type="entry name" value="HMG-box_SF"/>
    <property type="match status" value="1"/>
</dbReference>
<feature type="region of interest" description="Disordered" evidence="1">
    <location>
        <begin position="361"/>
        <end position="382"/>
    </location>
</feature>
<proteinExistence type="predicted"/>
<feature type="compositionally biased region" description="Low complexity" evidence="1">
    <location>
        <begin position="965"/>
        <end position="1033"/>
    </location>
</feature>
<accession>A0ABP0MHR8</accession>
<dbReference type="InterPro" id="IPR011009">
    <property type="entry name" value="Kinase-like_dom_sf"/>
</dbReference>
<gene>
    <name evidence="2" type="ORF">CCMP2556_LOCUS25942</name>
</gene>
<comment type="caution">
    <text evidence="2">The sequence shown here is derived from an EMBL/GenBank/DDBJ whole genome shotgun (WGS) entry which is preliminary data.</text>
</comment>
<organism evidence="2 3">
    <name type="scientific">Durusdinium trenchii</name>
    <dbReference type="NCBI Taxonomy" id="1381693"/>
    <lineage>
        <taxon>Eukaryota</taxon>
        <taxon>Sar</taxon>
        <taxon>Alveolata</taxon>
        <taxon>Dinophyceae</taxon>
        <taxon>Suessiales</taxon>
        <taxon>Symbiodiniaceae</taxon>
        <taxon>Durusdinium</taxon>
    </lineage>
</organism>
<evidence type="ECO:0000313" key="2">
    <source>
        <dbReference type="EMBL" id="CAK9051015.1"/>
    </source>
</evidence>
<dbReference type="Proteomes" id="UP001642484">
    <property type="component" value="Unassembled WGS sequence"/>
</dbReference>
<evidence type="ECO:0000256" key="1">
    <source>
        <dbReference type="SAM" id="MobiDB-lite"/>
    </source>
</evidence>
<protein>
    <submittedName>
        <fullName evidence="2">Uncharacterized protein</fullName>
    </submittedName>
</protein>
<dbReference type="EMBL" id="CAXAMN010017735">
    <property type="protein sequence ID" value="CAK9051015.1"/>
    <property type="molecule type" value="Genomic_DNA"/>
</dbReference>
<dbReference type="InterPro" id="IPR052109">
    <property type="entry name" value="SRRM_Domain-Containing"/>
</dbReference>
<name>A0ABP0MHR8_9DINO</name>
<dbReference type="PANTHER" id="PTHR34755:SF3">
    <property type="entry name" value="SERINE_ARGININE REPETITIVE MATRIX PROTEIN 2"/>
    <property type="match status" value="1"/>
</dbReference>
<dbReference type="SUPFAM" id="SSF56112">
    <property type="entry name" value="Protein kinase-like (PK-like)"/>
    <property type="match status" value="1"/>
</dbReference>
<evidence type="ECO:0000313" key="3">
    <source>
        <dbReference type="Proteomes" id="UP001642484"/>
    </source>
</evidence>
<feature type="region of interest" description="Disordered" evidence="1">
    <location>
        <begin position="965"/>
        <end position="1047"/>
    </location>
</feature>
<feature type="region of interest" description="Disordered" evidence="1">
    <location>
        <begin position="753"/>
        <end position="780"/>
    </location>
</feature>
<sequence length="1047" mass="114275">MKVRRGVGKVLRSKDRLLWPITMVTLCDNVSAREKYAQDGGFALASAHFILWAWYLACFEALKASDTLWLEMLWEAGCSVTIQIRYCPDPADWTLACHKASESVKALGASAPALSDTFLKFCTVVETLNVQSLQEGVKLNLTFNNAPYNASMHKAVQAVQSVLHGGCGSRVFETSMTRLEMKFGRELLSNAYSKLHRLVVLARKGAKPERPTHAVAAWLVDMLYVALSSNLLSVIKSTEAALDRDRKTGAAGFWPASLIVLAFDFLQPLVLKLPDGDADKCLQVTKQIQAPIQCWEAFLQAQFQASGEAIDEDAAVKAEAPDSEQSELDKAKADFNKATGALLELLVDLVAGKHLDDCKDLAKNDTKGDSSESAAAKREETWKQVQAERRKSFASKDHLTNAFRQCGKVHSHSGQLNSSHRLLTASADLLSEHKDEPWLTQACPDKTAWKAIVEFCGSCTGSSDFALVFDGRMREVRRTHEDLLLSQPQTEEIHVIYTGGCPPRAGRTRRTPFTAKKVETAVVRFPVSRLRIKTAKKERFTSCGEATNYQGTYSGVKFRPASELPLISSQEKGKVLATAVPAVPAVKAAPDTWRDLHGEDVPLFWQEGKPICFYIALLDELKIKAVFDVTPGTGALMEACLTRGVQYHGLCLNRDHLSWLQAIADRAACGLASVQASSLYSEALAKDIKSHFPDVLLALVPQANEDEDVLEPASGDEEMQRLGKLWASLPENEKAKYRALCVEEYARQRDSLKQSGLGKVRRQPAKPQQEPLKPASETQLPAAERPTPFHNFVPVADPSNTQQCVLLGEGSYGCVMLCHHLDGRKCAVKVFKGKSAIRDMQWEASLMKLCVQAPEAHWYRMDMTEERYDKIASDTDCSTTASNMGQTYGGVRNKAHGFQEAPEGCWQLRSTLVVYWSTGVGLNCNYDKSYVICEVAPTTTSSTFTSFTTSSSTATATTLTVTTATSSSSSSTTSSTSSSSSSTSQSSTSSSSTSSSTSSSSSSTSSSSSSSWSTSTSSQTMSSTSTSQSNTTTARTLRTSRYRLDAG</sequence>
<dbReference type="PANTHER" id="PTHR34755">
    <property type="entry name" value="SERINE/ARGININE REPETITIVE MATRIX PROTEIN 3-RELATED"/>
    <property type="match status" value="1"/>
</dbReference>